<dbReference type="Pfam" id="PF03769">
    <property type="entry name" value="Attacin_C"/>
    <property type="match status" value="1"/>
</dbReference>
<evidence type="ECO:0000256" key="7">
    <source>
        <dbReference type="ARBA" id="ARBA00022859"/>
    </source>
</evidence>
<evidence type="ECO:0000256" key="2">
    <source>
        <dbReference type="ARBA" id="ARBA00007550"/>
    </source>
</evidence>
<keyword evidence="4" id="KW-0929">Antimicrobial</keyword>
<evidence type="ECO:0000256" key="8">
    <source>
        <dbReference type="ARBA" id="ARBA00023022"/>
    </source>
</evidence>
<evidence type="ECO:0000259" key="11">
    <source>
        <dbReference type="Pfam" id="PF03769"/>
    </source>
</evidence>
<gene>
    <name evidence="13" type="primary">LOC105262584</name>
</gene>
<dbReference type="GeneID" id="105262584"/>
<comment type="similarity">
    <text evidence="2">Belongs to the attacin/sarcotoxin-2 family.</text>
</comment>
<evidence type="ECO:0000313" key="12">
    <source>
        <dbReference type="Proteomes" id="UP001652621"/>
    </source>
</evidence>
<feature type="domain" description="Attacin N-terminal" evidence="10">
    <location>
        <begin position="37"/>
        <end position="98"/>
    </location>
</feature>
<evidence type="ECO:0000256" key="1">
    <source>
        <dbReference type="ARBA" id="ARBA00004613"/>
    </source>
</evidence>
<evidence type="ECO:0000313" key="13">
    <source>
        <dbReference type="RefSeq" id="XP_011296530.2"/>
    </source>
</evidence>
<proteinExistence type="inferred from homology"/>
<protein>
    <submittedName>
        <fullName evidence="13">Attacin-A</fullName>
    </submittedName>
</protein>
<dbReference type="VEuPathDB" id="VectorBase:MDOA016340"/>
<feature type="chain" id="PRO_5046491571" evidence="9">
    <location>
        <begin position="34"/>
        <end position="221"/>
    </location>
</feature>
<organism evidence="12 13">
    <name type="scientific">Musca domestica</name>
    <name type="common">House fly</name>
    <dbReference type="NCBI Taxonomy" id="7370"/>
    <lineage>
        <taxon>Eukaryota</taxon>
        <taxon>Metazoa</taxon>
        <taxon>Ecdysozoa</taxon>
        <taxon>Arthropoda</taxon>
        <taxon>Hexapoda</taxon>
        <taxon>Insecta</taxon>
        <taxon>Pterygota</taxon>
        <taxon>Neoptera</taxon>
        <taxon>Endopterygota</taxon>
        <taxon>Diptera</taxon>
        <taxon>Brachycera</taxon>
        <taxon>Muscomorpha</taxon>
        <taxon>Muscoidea</taxon>
        <taxon>Muscidae</taxon>
        <taxon>Musca</taxon>
    </lineage>
</organism>
<keyword evidence="3" id="KW-0964">Secreted</keyword>
<evidence type="ECO:0000256" key="3">
    <source>
        <dbReference type="ARBA" id="ARBA00022525"/>
    </source>
</evidence>
<name>A0A9J7DD92_MUSDO</name>
<dbReference type="InterPro" id="IPR005520">
    <property type="entry name" value="Attacin_N"/>
</dbReference>
<dbReference type="OrthoDB" id="7441167at2759"/>
<dbReference type="eggNOG" id="ENOG502SZ31">
    <property type="taxonomic scope" value="Eukaryota"/>
</dbReference>
<evidence type="ECO:0000256" key="6">
    <source>
        <dbReference type="ARBA" id="ARBA00022729"/>
    </source>
</evidence>
<keyword evidence="5" id="KW-0399">Innate immunity</keyword>
<comment type="subcellular location">
    <subcellularLocation>
        <location evidence="1">Secreted</location>
    </subcellularLocation>
</comment>
<sequence>MPLRKISNSKNNIMSMLSFGVIFLVAGLAVTQAQVWGSLTSNSRGGQDYNMNFGRQFGSNTANFGGGVYAGGNTAGGGLTRGGFVAANMNGFSASISKSKTDNYGSTLEQNVQANLLKNDKHQLDAIAFHSRTNLDNGFNFNRVGGGIDYNTAKGHGASVTVSRIPQLNVNTVDVQGKVNLLKSQDKSTTLDLTGTISKHSGGPLDGQMDKRVDLKLTKRF</sequence>
<feature type="domain" description="Attacin C-terminal" evidence="11">
    <location>
        <begin position="104"/>
        <end position="221"/>
    </location>
</feature>
<evidence type="ECO:0000256" key="4">
    <source>
        <dbReference type="ARBA" id="ARBA00022529"/>
    </source>
</evidence>
<dbReference type="Proteomes" id="UP001652621">
    <property type="component" value="Unplaced"/>
</dbReference>
<keyword evidence="8" id="KW-0044">Antibiotic</keyword>
<feature type="signal peptide" evidence="9">
    <location>
        <begin position="1"/>
        <end position="33"/>
    </location>
</feature>
<dbReference type="RefSeq" id="XP_011296530.2">
    <property type="nucleotide sequence ID" value="XM_011298228.3"/>
</dbReference>
<evidence type="ECO:0000256" key="5">
    <source>
        <dbReference type="ARBA" id="ARBA00022588"/>
    </source>
</evidence>
<keyword evidence="12" id="KW-1185">Reference proteome</keyword>
<evidence type="ECO:0000256" key="9">
    <source>
        <dbReference type="SAM" id="SignalP"/>
    </source>
</evidence>
<accession>A0A9J7DD92</accession>
<dbReference type="InterPro" id="IPR005521">
    <property type="entry name" value="Attacin_C"/>
</dbReference>
<keyword evidence="7" id="KW-0391">Immunity</keyword>
<dbReference type="Pfam" id="PF03768">
    <property type="entry name" value="Attacin_N"/>
    <property type="match status" value="1"/>
</dbReference>
<keyword evidence="6 9" id="KW-0732">Signal</keyword>
<evidence type="ECO:0000259" key="10">
    <source>
        <dbReference type="Pfam" id="PF03768"/>
    </source>
</evidence>
<reference evidence="13" key="1">
    <citation type="submission" date="2025-08" db="UniProtKB">
        <authorList>
            <consortium name="RefSeq"/>
        </authorList>
    </citation>
    <scope>IDENTIFICATION</scope>
    <source>
        <strain evidence="13">Aabys</strain>
        <tissue evidence="13">Whole body</tissue>
    </source>
</reference>
<dbReference type="VEuPathDB" id="VectorBase:MDOMA2_018853"/>